<dbReference type="InterPro" id="IPR036736">
    <property type="entry name" value="ACP-like_sf"/>
</dbReference>
<dbReference type="InterPro" id="IPR025110">
    <property type="entry name" value="AMP-bd_C"/>
</dbReference>
<dbReference type="CDD" id="cd05930">
    <property type="entry name" value="A_NRPS"/>
    <property type="match status" value="1"/>
</dbReference>
<feature type="domain" description="Carrier" evidence="4">
    <location>
        <begin position="2621"/>
        <end position="2696"/>
    </location>
</feature>
<accession>A0ABN3TKW6</accession>
<dbReference type="InterPro" id="IPR023213">
    <property type="entry name" value="CAT-like_dom_sf"/>
</dbReference>
<sequence>MEGVPMPYESLRDRLAAHASRTPERTALTGAGRRWSYRELDRDTEVLAQRLYDVGVGAGDVVAVHGERDPHLLLALVAVLKVGAAFTVLDAGHPASRVAACAAAAAPRAWLVCGGAPAPAADGVPVLDVPGVVAAGGSVGAHPFLPQLPLGGPPAERLPANRAAYVAFTSGTTGVPRAVVGSWEPVAHFLEWYSRAFSLGDGDRFAALAGLGHDPLLRDLFTPLWVGGEVHFPDVPLRDAAALGRWLAETGVTVVHLTPGLADALADAAPAGGWPALRQVGFGGEALGWGTARTWARLAPGARLLNLYGATETPQAVSVLVVREPGGPLRAESGARVPLGPGIDGVTLLVRAEDGTLVDAGTAGATGELVVRTRHLARYADAAEVPAEYATGDLVRAAGDGTLTYLGRADDQVKIRGFRVEPGEVEAVLRAHPGVSGAAVTVAEDASGDRSLVAYVVGDTKGLREHAVALLPSYMVPSRYLSLDSLPLTPNGKVDRAALPAPGAAAVAARGRAPRTPREEVLCGLFAEVLGAAQVGIDDDFFVLGGHSLKANRLINRVRKVFGAALSVHTLFDAPTVAALAARLDAEAGSQRPALRPAERPARVPLSAAQQRLWFLHHMDDLEDGAAAYNVALRVHLRGRLDRSALAAALADLTDRHESLRTRYPALDGEPYQDVLPAGSSRPQLAVVAAGDGLEEAVTEAARHRFDLAAEPPFRPTLFTVSDDEHVLLLLLHHIVTDGGSLAPLSRDLSTAYAARLDGRAPQWAPLPVQYADYALWQQGHLGDEQAAYWKERLAGLPEVLELPTDRPRPAVASNKGGLVPLSVDADLHHSLTKLARRTGTTVFMTVHAALAALLTRLGAGTDIPLGTPVAGRGDEALDDLVGFFANTLVLRTDTSGDPTFRQLLGRVREGDLAAFDHQDVPFERVVETVNPARSLAHTPLFQTMLTFAGSTGAQFALPGLTAELTTVDKRVAKFDLSFVLQEEHAADGAPQGITGSLEYAADLFDEDGARAVADRLVRLLAAAAAEPDRAIGELEILSPEERHQLLAGWHGEQREVDATTLTALFEAQAARTPHAVAVEHAGTTLTYAELDARANRLARLLVRRGVGPERYAAVALPRSADLVTALLAVLKAGGAYLPLDLAYPAERTGFMLADVRPVTVIAHSEQLPALGEAIALAAPADEAPGVLLLDDTATHDALAGESADTLTDAERTTPLRPSHAAFTIFTSGSTGRPKGVMVEHRSLVQYLSWVREAYDSVDGRALVHSPVSFDLTVTGLFAPLITGGCAHLVRLDGRTGPDEVTEATRPTFVKATPSHLPLLLELDDRFSPSRQLVLGGESLMGEVLDLWRARHPQATVINEYGPTETTVGCTEYRIEPGDTVPSGVVTIGRPIWNTQMYVLDAALRPVPAGVPGELYIAGDLVTRGYLGRPALTAGRFVANPYGPPGSRMYRSGDIVRWARDGQLQFVSRVDNQVKLRGFRIELGEIETVLAAHERVVQAAVVVREDRPGDRRLVAYVVGDTEDLREHAAAELPEYMVPSAFVALDVLPLTPNGKLDHRALPAPASLRAGGGRAARTPREEILCGLFAEVLGLDGVGADDNFFELGGHSLMATRLISRIRTAFGAELPIRALFEAPTAERLAERLAEAGEARPALVAAQRPEVLPLSFAQHRLWFLGRLEGPSATYNVPLAVRLSGPVDTDALQAALGDVVARHESLRTVFPEADGTPVQRILPADEATVRLTVTDTTDVDAALREAVGHAFALDAELPLRATFFRETAEQGVLLVLMHHIAADGWSTAPLLADLTTAYTARLAGEAPAWQPPAVQYADYALWQHDVLGDENDPASLAAQQAAYWKERLAGLPELLDLPTDHARPAVASHRGQQVDFALPADAHRAVTELARRTGTTVFMTVQAALAALLTRLGAGTDIPLGTAVAGRTDEALDELVGFFVNTLVLRTDTSGDPTFEELLARVRETDLAAYAHQDLPFERLVEIANPARSLAHHPLFQVMLVLQNNAEGTLDLPGLTATTLELQAAAAKFDLSFNLHERFAPDGTPAGIGGGLVYATDLFERHTAEDIAGGLARLLGAAAADPARTVGELDVLAAEDRARLLGGDWSGDARAFRTASVPQLFAEQAARTPDTVALVAGGDTVTYAGLDALGNRVAHRLLAHGVTAETRVALLHDRSIEAVACLLGVLKAGGAYVPLDARHPAARIRAILAASGAQVLLTDRPAAELGDLPEQITVVPVAEAVGGTADHDPGITVHPGQLAYSMFTSGSTGTPKGVATTHANIVAFCAEATFHTGRHRRLLLHSPLAFDASTYEMWVPLLAGGQVVLAPPGDLDLPALARTIAEEGITSVFLTAGLFRLIAEEHVGCLRGVHEVWTGGEVVSTAALRRVVEECPGTTVIDVYGPTETTTFATFHPLRRPYDYPGTVPIGAPMDNTAAYVLDAALRPVPVGVPGELYLAGAGLARGYLGRPDLTAGRFVADPYGPPGSRMYRTGDLVRWDRGGQLHFTGRVDDQVKIRGFRIELGEIESVLLTHDAVAQAAVVVREDRPGDKRLVAYVVGDTAGLREHTAERLPEYMVPSVFMTLQALPLNPNGKLDHKALPVPDPDDRPAGRAPRTPREEVLCGLFAEVLGLENVGIDDDFFALGGHSLMATRLISRIRTVFGVELAIRALFEAPTVATLAGHLDTAEKARPTLRPKLRPMKRSVEEMS</sequence>
<dbReference type="Gene3D" id="3.30.559.30">
    <property type="entry name" value="Nonribosomal peptide synthetase, condensation domain"/>
    <property type="match status" value="2"/>
</dbReference>
<dbReference type="SUPFAM" id="SSF52777">
    <property type="entry name" value="CoA-dependent acyltransferases"/>
    <property type="match status" value="4"/>
</dbReference>
<dbReference type="InterPro" id="IPR009081">
    <property type="entry name" value="PP-bd_ACP"/>
</dbReference>
<dbReference type="Gene3D" id="1.10.1200.10">
    <property type="entry name" value="ACP-like"/>
    <property type="match status" value="2"/>
</dbReference>
<comment type="caution">
    <text evidence="5">The sequence shown here is derived from an EMBL/GenBank/DDBJ whole genome shotgun (WGS) entry which is preliminary data.</text>
</comment>
<reference evidence="5 6" key="1">
    <citation type="journal article" date="2019" name="Int. J. Syst. Evol. Microbiol.">
        <title>The Global Catalogue of Microorganisms (GCM) 10K type strain sequencing project: providing services to taxonomists for standard genome sequencing and annotation.</title>
        <authorList>
            <consortium name="The Broad Institute Genomics Platform"/>
            <consortium name="The Broad Institute Genome Sequencing Center for Infectious Disease"/>
            <person name="Wu L."/>
            <person name="Ma J."/>
        </authorList>
    </citation>
    <scope>NUCLEOTIDE SEQUENCE [LARGE SCALE GENOMIC DNA]</scope>
    <source>
        <strain evidence="5 6">JCM 4542</strain>
    </source>
</reference>
<dbReference type="Pfam" id="PF00550">
    <property type="entry name" value="PP-binding"/>
    <property type="match status" value="3"/>
</dbReference>
<keyword evidence="3" id="KW-0597">Phosphoprotein</keyword>
<dbReference type="PROSITE" id="PS50075">
    <property type="entry name" value="CARRIER"/>
    <property type="match status" value="3"/>
</dbReference>
<dbReference type="PROSITE" id="PS00012">
    <property type="entry name" value="PHOSPHOPANTETHEINE"/>
    <property type="match status" value="2"/>
</dbReference>
<dbReference type="PANTHER" id="PTHR45527:SF1">
    <property type="entry name" value="FATTY ACID SYNTHASE"/>
    <property type="match status" value="1"/>
</dbReference>
<dbReference type="Pfam" id="PF00501">
    <property type="entry name" value="AMP-binding"/>
    <property type="match status" value="3"/>
</dbReference>
<dbReference type="Pfam" id="PF00668">
    <property type="entry name" value="Condensation"/>
    <property type="match status" value="2"/>
</dbReference>
<dbReference type="InterPro" id="IPR000873">
    <property type="entry name" value="AMP-dep_synth/lig_dom"/>
</dbReference>
<dbReference type="Gene3D" id="3.30.559.10">
    <property type="entry name" value="Chloramphenicol acetyltransferase-like domain"/>
    <property type="match status" value="2"/>
</dbReference>
<dbReference type="Gene3D" id="3.30.300.30">
    <property type="match status" value="3"/>
</dbReference>
<comment type="cofactor">
    <cofactor evidence="1">
        <name>pantetheine 4'-phosphate</name>
        <dbReference type="ChEBI" id="CHEBI:47942"/>
    </cofactor>
</comment>
<evidence type="ECO:0000256" key="3">
    <source>
        <dbReference type="ARBA" id="ARBA00022553"/>
    </source>
</evidence>
<dbReference type="PANTHER" id="PTHR45527">
    <property type="entry name" value="NONRIBOSOMAL PEPTIDE SYNTHETASE"/>
    <property type="match status" value="1"/>
</dbReference>
<dbReference type="Gene3D" id="3.40.50.980">
    <property type="match status" value="4"/>
</dbReference>
<dbReference type="PROSITE" id="PS00455">
    <property type="entry name" value="AMP_BINDING"/>
    <property type="match status" value="1"/>
</dbReference>
<dbReference type="InterPro" id="IPR020845">
    <property type="entry name" value="AMP-binding_CS"/>
</dbReference>
<keyword evidence="2" id="KW-0596">Phosphopantetheine</keyword>
<dbReference type="InterPro" id="IPR001242">
    <property type="entry name" value="Condensation_dom"/>
</dbReference>
<dbReference type="EMBL" id="BAAASL010000002">
    <property type="protein sequence ID" value="GAA2708879.1"/>
    <property type="molecule type" value="Genomic_DNA"/>
</dbReference>
<dbReference type="InterPro" id="IPR029058">
    <property type="entry name" value="AB_hydrolase_fold"/>
</dbReference>
<dbReference type="NCBIfam" id="TIGR01733">
    <property type="entry name" value="AA-adenyl-dom"/>
    <property type="match status" value="2"/>
</dbReference>
<dbReference type="InterPro" id="IPR020806">
    <property type="entry name" value="PKS_PP-bd"/>
</dbReference>
<dbReference type="Gene3D" id="3.40.50.12780">
    <property type="entry name" value="N-terminal domain of ligase-like"/>
    <property type="match status" value="1"/>
</dbReference>
<dbReference type="InterPro" id="IPR010071">
    <property type="entry name" value="AA_adenyl_dom"/>
</dbReference>
<evidence type="ECO:0000256" key="2">
    <source>
        <dbReference type="ARBA" id="ARBA00022450"/>
    </source>
</evidence>
<dbReference type="Pfam" id="PF13193">
    <property type="entry name" value="AMP-binding_C"/>
    <property type="match status" value="3"/>
</dbReference>
<dbReference type="SUPFAM" id="SSF47336">
    <property type="entry name" value="ACP-like"/>
    <property type="match status" value="3"/>
</dbReference>
<dbReference type="InterPro" id="IPR042099">
    <property type="entry name" value="ANL_N_sf"/>
</dbReference>
<feature type="domain" description="Carrier" evidence="4">
    <location>
        <begin position="1573"/>
        <end position="1648"/>
    </location>
</feature>
<organism evidence="5 6">
    <name type="scientific">Streptomyces luteosporeus</name>
    <dbReference type="NCBI Taxonomy" id="173856"/>
    <lineage>
        <taxon>Bacteria</taxon>
        <taxon>Bacillati</taxon>
        <taxon>Actinomycetota</taxon>
        <taxon>Actinomycetes</taxon>
        <taxon>Kitasatosporales</taxon>
        <taxon>Streptomycetaceae</taxon>
        <taxon>Streptomyces</taxon>
    </lineage>
</organism>
<proteinExistence type="predicted"/>
<evidence type="ECO:0000256" key="1">
    <source>
        <dbReference type="ARBA" id="ARBA00001957"/>
    </source>
</evidence>
<dbReference type="Gene3D" id="2.30.38.10">
    <property type="entry name" value="Luciferase, Domain 3"/>
    <property type="match status" value="2"/>
</dbReference>
<evidence type="ECO:0000313" key="6">
    <source>
        <dbReference type="Proteomes" id="UP001500886"/>
    </source>
</evidence>
<dbReference type="NCBIfam" id="NF003417">
    <property type="entry name" value="PRK04813.1"/>
    <property type="match status" value="3"/>
</dbReference>
<protein>
    <recommendedName>
        <fullName evidence="4">Carrier domain-containing protein</fullName>
    </recommendedName>
</protein>
<gene>
    <name evidence="5" type="ORF">GCM10010315_06060</name>
</gene>
<dbReference type="CDD" id="cd12117">
    <property type="entry name" value="A_NRPS_Srf_like"/>
    <property type="match status" value="1"/>
</dbReference>
<dbReference type="SUPFAM" id="SSF56801">
    <property type="entry name" value="Acetyl-CoA synthetase-like"/>
    <property type="match status" value="3"/>
</dbReference>
<evidence type="ECO:0000259" key="4">
    <source>
        <dbReference type="PROSITE" id="PS50075"/>
    </source>
</evidence>
<dbReference type="Gene3D" id="3.40.50.1820">
    <property type="entry name" value="alpha/beta hydrolase"/>
    <property type="match status" value="1"/>
</dbReference>
<dbReference type="InterPro" id="IPR045851">
    <property type="entry name" value="AMP-bd_C_sf"/>
</dbReference>
<dbReference type="Proteomes" id="UP001500886">
    <property type="component" value="Unassembled WGS sequence"/>
</dbReference>
<evidence type="ECO:0000313" key="5">
    <source>
        <dbReference type="EMBL" id="GAA2708879.1"/>
    </source>
</evidence>
<dbReference type="CDD" id="cd19540">
    <property type="entry name" value="LCL_NRPS-like"/>
    <property type="match status" value="2"/>
</dbReference>
<feature type="domain" description="Carrier" evidence="4">
    <location>
        <begin position="513"/>
        <end position="588"/>
    </location>
</feature>
<dbReference type="SMART" id="SM00823">
    <property type="entry name" value="PKS_PP"/>
    <property type="match status" value="3"/>
</dbReference>
<name>A0ABN3TKW6_9ACTN</name>
<keyword evidence="6" id="KW-1185">Reference proteome</keyword>
<dbReference type="InterPro" id="IPR006162">
    <property type="entry name" value="Ppantetheine_attach_site"/>
</dbReference>